<accession>A0A2S5A995</accession>
<feature type="active site" evidence="3">
    <location>
        <position position="46"/>
    </location>
</feature>
<evidence type="ECO:0000256" key="2">
    <source>
        <dbReference type="ARBA" id="ARBA00023235"/>
    </source>
</evidence>
<dbReference type="NCBIfam" id="TIGR00654">
    <property type="entry name" value="PhzF_family"/>
    <property type="match status" value="1"/>
</dbReference>
<comment type="caution">
    <text evidence="4">The sequence shown here is derived from an EMBL/GenBank/DDBJ whole genome shotgun (WGS) entry which is preliminary data.</text>
</comment>
<name>A0A2S5A995_9SPHI</name>
<sequence length="262" mass="29202">MTVDIYQVDAFSSHLFKGNPAAVCLLNEWLPDETLKSIAAENNLSETAYVIARDDHFELRWFTPTVEVSLCGHATVATALVLFDELKYENSIIRFQTKSGELTVRKDNNFYLLNFPANDPTEVTDYPNELIEALHCKPVKVLKGKTDYMVVVETQREVELLQPNHTLLRGIKVRGVIVTAVGDEVDFVSRFFAPGSGVDEDPVTGSAHTMLIPYWAKKLGKEAFYAKQLSARGGTLKCKLLGDRVEIGGAAKLYMKGQLFLP</sequence>
<dbReference type="AlphaFoldDB" id="A0A2S5A995"/>
<dbReference type="PANTHER" id="PTHR13774">
    <property type="entry name" value="PHENAZINE BIOSYNTHESIS PROTEIN"/>
    <property type="match status" value="1"/>
</dbReference>
<dbReference type="InterPro" id="IPR003719">
    <property type="entry name" value="Phenazine_PhzF-like"/>
</dbReference>
<evidence type="ECO:0000313" key="4">
    <source>
        <dbReference type="EMBL" id="POY39135.1"/>
    </source>
</evidence>
<dbReference type="PIRSF" id="PIRSF016184">
    <property type="entry name" value="PhzC_PhzF"/>
    <property type="match status" value="1"/>
</dbReference>
<keyword evidence="5" id="KW-1185">Reference proteome</keyword>
<protein>
    <submittedName>
        <fullName evidence="4">Isomerase</fullName>
    </submittedName>
</protein>
<proteinExistence type="inferred from homology"/>
<dbReference type="Pfam" id="PF02567">
    <property type="entry name" value="PhzC-PhzF"/>
    <property type="match status" value="1"/>
</dbReference>
<dbReference type="PANTHER" id="PTHR13774:SF17">
    <property type="entry name" value="PHENAZINE BIOSYNTHESIS-LIKE DOMAIN-CONTAINING PROTEIN"/>
    <property type="match status" value="1"/>
</dbReference>
<evidence type="ECO:0000313" key="5">
    <source>
        <dbReference type="Proteomes" id="UP000236893"/>
    </source>
</evidence>
<dbReference type="RefSeq" id="WP_103787238.1">
    <property type="nucleotide sequence ID" value="NZ_PQVF01000001.1"/>
</dbReference>
<dbReference type="GO" id="GO:0016853">
    <property type="term" value="F:isomerase activity"/>
    <property type="evidence" value="ECO:0007669"/>
    <property type="project" value="UniProtKB-KW"/>
</dbReference>
<evidence type="ECO:0000256" key="3">
    <source>
        <dbReference type="PIRSR" id="PIRSR016184-1"/>
    </source>
</evidence>
<comment type="similarity">
    <text evidence="1">Belongs to the PhzF family.</text>
</comment>
<dbReference type="Gene3D" id="3.10.310.10">
    <property type="entry name" value="Diaminopimelate Epimerase, Chain A, domain 1"/>
    <property type="match status" value="2"/>
</dbReference>
<dbReference type="GO" id="GO:0005737">
    <property type="term" value="C:cytoplasm"/>
    <property type="evidence" value="ECO:0007669"/>
    <property type="project" value="TreeGrafter"/>
</dbReference>
<dbReference type="EMBL" id="PQVF01000001">
    <property type="protein sequence ID" value="POY39135.1"/>
    <property type="molecule type" value="Genomic_DNA"/>
</dbReference>
<dbReference type="OrthoDB" id="9788221at2"/>
<evidence type="ECO:0000256" key="1">
    <source>
        <dbReference type="ARBA" id="ARBA00008270"/>
    </source>
</evidence>
<dbReference type="SUPFAM" id="SSF54506">
    <property type="entry name" value="Diaminopimelate epimerase-like"/>
    <property type="match status" value="1"/>
</dbReference>
<keyword evidence="2 4" id="KW-0413">Isomerase</keyword>
<dbReference type="Proteomes" id="UP000236893">
    <property type="component" value="Unassembled WGS sequence"/>
</dbReference>
<organism evidence="4 5">
    <name type="scientific">Solitalea longa</name>
    <dbReference type="NCBI Taxonomy" id="2079460"/>
    <lineage>
        <taxon>Bacteria</taxon>
        <taxon>Pseudomonadati</taxon>
        <taxon>Bacteroidota</taxon>
        <taxon>Sphingobacteriia</taxon>
        <taxon>Sphingobacteriales</taxon>
        <taxon>Sphingobacteriaceae</taxon>
        <taxon>Solitalea</taxon>
    </lineage>
</organism>
<reference evidence="4 5" key="1">
    <citation type="submission" date="2018-01" db="EMBL/GenBank/DDBJ databases">
        <authorList>
            <person name="Gaut B.S."/>
            <person name="Morton B.R."/>
            <person name="Clegg M.T."/>
            <person name="Duvall M.R."/>
        </authorList>
    </citation>
    <scope>NUCLEOTIDE SEQUENCE [LARGE SCALE GENOMIC DNA]</scope>
    <source>
        <strain evidence="4 5">HR-AV</strain>
    </source>
</reference>
<gene>
    <name evidence="4" type="ORF">C3K47_01160</name>
</gene>